<dbReference type="STRING" id="1661398.A0A482VAR2"/>
<dbReference type="PROSITE" id="PS50835">
    <property type="entry name" value="IG_LIKE"/>
    <property type="match status" value="1"/>
</dbReference>
<dbReference type="GO" id="GO:0003676">
    <property type="term" value="F:nucleic acid binding"/>
    <property type="evidence" value="ECO:0007669"/>
    <property type="project" value="InterPro"/>
</dbReference>
<evidence type="ECO:0000259" key="1">
    <source>
        <dbReference type="PROSITE" id="PS50835"/>
    </source>
</evidence>
<dbReference type="Pfam" id="PF03184">
    <property type="entry name" value="DDE_1"/>
    <property type="match status" value="1"/>
</dbReference>
<protein>
    <submittedName>
        <fullName evidence="2">DDE 1 domain containing protein</fullName>
    </submittedName>
</protein>
<reference evidence="2 3" key="1">
    <citation type="submission" date="2017-03" db="EMBL/GenBank/DDBJ databases">
        <title>Genome of the blue death feigning beetle - Asbolus verrucosus.</title>
        <authorList>
            <person name="Rider S.D."/>
        </authorList>
    </citation>
    <scope>NUCLEOTIDE SEQUENCE [LARGE SCALE GENOMIC DNA]</scope>
    <source>
        <strain evidence="2">Butters</strain>
        <tissue evidence="2">Head and leg muscle</tissue>
    </source>
</reference>
<feature type="domain" description="Ig-like" evidence="1">
    <location>
        <begin position="32"/>
        <end position="109"/>
    </location>
</feature>
<evidence type="ECO:0000313" key="3">
    <source>
        <dbReference type="Proteomes" id="UP000292052"/>
    </source>
</evidence>
<comment type="caution">
    <text evidence="2">The sequence shown here is derived from an EMBL/GenBank/DDBJ whole genome shotgun (WGS) entry which is preliminary data.</text>
</comment>
<dbReference type="AlphaFoldDB" id="A0A482VAR2"/>
<keyword evidence="3" id="KW-1185">Reference proteome</keyword>
<dbReference type="EMBL" id="QDEB01119609">
    <property type="protein sequence ID" value="RZB40365.1"/>
    <property type="molecule type" value="Genomic_DNA"/>
</dbReference>
<sequence length="109" mass="12277">KGQKQVGAISSGERGKNTTVCYCINALGAYVPPMFIFARQRITPQLSKNGPPKSLYECSKNGWITEKLFIVWLKHFCKFSNPSKENPLLLIIDNHTTHVSLSAYNFCKL</sequence>
<dbReference type="Proteomes" id="UP000292052">
    <property type="component" value="Unassembled WGS sequence"/>
</dbReference>
<dbReference type="OrthoDB" id="7489787at2759"/>
<feature type="non-terminal residue" evidence="2">
    <location>
        <position position="1"/>
    </location>
</feature>
<evidence type="ECO:0000313" key="2">
    <source>
        <dbReference type="EMBL" id="RZB40365.1"/>
    </source>
</evidence>
<name>A0A482VAR2_ASBVE</name>
<dbReference type="InterPro" id="IPR004875">
    <property type="entry name" value="DDE_SF_endonuclease_dom"/>
</dbReference>
<accession>A0A482VAR2</accession>
<dbReference type="InterPro" id="IPR007110">
    <property type="entry name" value="Ig-like_dom"/>
</dbReference>
<organism evidence="2 3">
    <name type="scientific">Asbolus verrucosus</name>
    <name type="common">Desert ironclad beetle</name>
    <dbReference type="NCBI Taxonomy" id="1661398"/>
    <lineage>
        <taxon>Eukaryota</taxon>
        <taxon>Metazoa</taxon>
        <taxon>Ecdysozoa</taxon>
        <taxon>Arthropoda</taxon>
        <taxon>Hexapoda</taxon>
        <taxon>Insecta</taxon>
        <taxon>Pterygota</taxon>
        <taxon>Neoptera</taxon>
        <taxon>Endopterygota</taxon>
        <taxon>Coleoptera</taxon>
        <taxon>Polyphaga</taxon>
        <taxon>Cucujiformia</taxon>
        <taxon>Tenebrionidae</taxon>
        <taxon>Pimeliinae</taxon>
        <taxon>Asbolus</taxon>
    </lineage>
</organism>
<gene>
    <name evidence="2" type="ORF">BDFB_014982</name>
</gene>
<proteinExistence type="predicted"/>